<organism evidence="3 4">
    <name type="scientific">Streptomyces lannensis</name>
    <dbReference type="NCBI Taxonomy" id="766498"/>
    <lineage>
        <taxon>Bacteria</taxon>
        <taxon>Bacillati</taxon>
        <taxon>Actinomycetota</taxon>
        <taxon>Actinomycetes</taxon>
        <taxon>Kitasatosporales</taxon>
        <taxon>Streptomycetaceae</taxon>
        <taxon>Streptomyces</taxon>
    </lineage>
</organism>
<keyword evidence="2" id="KW-0812">Transmembrane</keyword>
<protein>
    <recommendedName>
        <fullName evidence="5">CU044_5270 family protein</fullName>
    </recommendedName>
</protein>
<keyword evidence="2" id="KW-0472">Membrane</keyword>
<dbReference type="InterPro" id="IPR047789">
    <property type="entry name" value="CU044_5270-like"/>
</dbReference>
<reference evidence="4" key="1">
    <citation type="journal article" date="2019" name="Int. J. Syst. Evol. Microbiol.">
        <title>The Global Catalogue of Microorganisms (GCM) 10K type strain sequencing project: providing services to taxonomists for standard genome sequencing and annotation.</title>
        <authorList>
            <consortium name="The Broad Institute Genomics Platform"/>
            <consortium name="The Broad Institute Genome Sequencing Center for Infectious Disease"/>
            <person name="Wu L."/>
            <person name="Ma J."/>
        </authorList>
    </citation>
    <scope>NUCLEOTIDE SEQUENCE [LARGE SCALE GENOMIC DNA]</scope>
    <source>
        <strain evidence="4">JCM 16578</strain>
    </source>
</reference>
<accession>A0ABP7L740</accession>
<dbReference type="EMBL" id="BAAAZA010000032">
    <property type="protein sequence ID" value="GAA3894282.1"/>
    <property type="molecule type" value="Genomic_DNA"/>
</dbReference>
<sequence length="369" mass="39757">MTTHDTRRSQARRTDADEIAGLLPAPAEWDVPREQYLHRKELLMRQIDRDQALGHAQTTPSTRPSRRLLRPAVMVPVTALAMGAVALTVVTATGNAGHSATAGPSQHATTSDTMRPAAALLGRISQAALKTDAIAVHDDQFTYRRAKIREADLTTNEAVVGPLRDTETWESQKQGPQLKLGVVRVDGETFPINAELGDEHGTPAGLSRPTYRWLAALPTDPDKLLTYLDAKTPKTAKVRGQGHNQAVFEQIGSLIGEVMPPQTAAALYQAAARIPGVEPAPQAHDAIGRRGVGIARDDAASGTRTEWIFDKDDLALLGTRSYLIKDTSYGKKGTLLSSSAVLEHAVVDKAGQEPTRNSAHTSMPSRQNS</sequence>
<feature type="compositionally biased region" description="Polar residues" evidence="1">
    <location>
        <begin position="354"/>
        <end position="369"/>
    </location>
</feature>
<evidence type="ECO:0000256" key="1">
    <source>
        <dbReference type="SAM" id="MobiDB-lite"/>
    </source>
</evidence>
<keyword evidence="2" id="KW-1133">Transmembrane helix</keyword>
<dbReference type="RefSeq" id="WP_345553407.1">
    <property type="nucleotide sequence ID" value="NZ_BAAAZA010000032.1"/>
</dbReference>
<gene>
    <name evidence="3" type="ORF">GCM10022207_72960</name>
</gene>
<evidence type="ECO:0000256" key="2">
    <source>
        <dbReference type="SAM" id="Phobius"/>
    </source>
</evidence>
<feature type="transmembrane region" description="Helical" evidence="2">
    <location>
        <begin position="72"/>
        <end position="92"/>
    </location>
</feature>
<keyword evidence="4" id="KW-1185">Reference proteome</keyword>
<feature type="region of interest" description="Disordered" evidence="1">
    <location>
        <begin position="349"/>
        <end position="369"/>
    </location>
</feature>
<dbReference type="Proteomes" id="UP001501563">
    <property type="component" value="Unassembled WGS sequence"/>
</dbReference>
<comment type="caution">
    <text evidence="3">The sequence shown here is derived from an EMBL/GenBank/DDBJ whole genome shotgun (WGS) entry which is preliminary data.</text>
</comment>
<evidence type="ECO:0008006" key="5">
    <source>
        <dbReference type="Google" id="ProtNLM"/>
    </source>
</evidence>
<name>A0ABP7L740_9ACTN</name>
<proteinExistence type="predicted"/>
<dbReference type="NCBIfam" id="NF038083">
    <property type="entry name" value="CU044_5270_fam"/>
    <property type="match status" value="1"/>
</dbReference>
<evidence type="ECO:0000313" key="4">
    <source>
        <dbReference type="Proteomes" id="UP001501563"/>
    </source>
</evidence>
<evidence type="ECO:0000313" key="3">
    <source>
        <dbReference type="EMBL" id="GAA3894282.1"/>
    </source>
</evidence>